<feature type="transmembrane region" description="Helical" evidence="1">
    <location>
        <begin position="12"/>
        <end position="34"/>
    </location>
</feature>
<proteinExistence type="predicted"/>
<reference evidence="2 3" key="1">
    <citation type="journal article" date="2019" name="Nat. Ecol. Evol.">
        <title>Megaphylogeny resolves global patterns of mushroom evolution.</title>
        <authorList>
            <person name="Varga T."/>
            <person name="Krizsan K."/>
            <person name="Foldi C."/>
            <person name="Dima B."/>
            <person name="Sanchez-Garcia M."/>
            <person name="Sanchez-Ramirez S."/>
            <person name="Szollosi G.J."/>
            <person name="Szarkandi J.G."/>
            <person name="Papp V."/>
            <person name="Albert L."/>
            <person name="Andreopoulos W."/>
            <person name="Angelini C."/>
            <person name="Antonin V."/>
            <person name="Barry K.W."/>
            <person name="Bougher N.L."/>
            <person name="Buchanan P."/>
            <person name="Buyck B."/>
            <person name="Bense V."/>
            <person name="Catcheside P."/>
            <person name="Chovatia M."/>
            <person name="Cooper J."/>
            <person name="Damon W."/>
            <person name="Desjardin D."/>
            <person name="Finy P."/>
            <person name="Geml J."/>
            <person name="Haridas S."/>
            <person name="Hughes K."/>
            <person name="Justo A."/>
            <person name="Karasinski D."/>
            <person name="Kautmanova I."/>
            <person name="Kiss B."/>
            <person name="Kocsube S."/>
            <person name="Kotiranta H."/>
            <person name="LaButti K.M."/>
            <person name="Lechner B.E."/>
            <person name="Liimatainen K."/>
            <person name="Lipzen A."/>
            <person name="Lukacs Z."/>
            <person name="Mihaltcheva S."/>
            <person name="Morgado L.N."/>
            <person name="Niskanen T."/>
            <person name="Noordeloos M.E."/>
            <person name="Ohm R.A."/>
            <person name="Ortiz-Santana B."/>
            <person name="Ovrebo C."/>
            <person name="Racz N."/>
            <person name="Riley R."/>
            <person name="Savchenko A."/>
            <person name="Shiryaev A."/>
            <person name="Soop K."/>
            <person name="Spirin V."/>
            <person name="Szebenyi C."/>
            <person name="Tomsovsky M."/>
            <person name="Tulloss R.E."/>
            <person name="Uehling J."/>
            <person name="Grigoriev I.V."/>
            <person name="Vagvolgyi C."/>
            <person name="Papp T."/>
            <person name="Martin F.M."/>
            <person name="Miettinen O."/>
            <person name="Hibbett D.S."/>
            <person name="Nagy L.G."/>
        </authorList>
    </citation>
    <scope>NUCLEOTIDE SEQUENCE [LARGE SCALE GENOMIC DNA]</scope>
    <source>
        <strain evidence="2 3">CBS 166.37</strain>
    </source>
</reference>
<evidence type="ECO:0000313" key="3">
    <source>
        <dbReference type="Proteomes" id="UP000308652"/>
    </source>
</evidence>
<evidence type="ECO:0000256" key="1">
    <source>
        <dbReference type="SAM" id="Phobius"/>
    </source>
</evidence>
<keyword evidence="1" id="KW-0812">Transmembrane</keyword>
<sequence length="69" mass="8263">MRPTTKRLKWRYNGTLLCITNYYLPNCFYFYLVLSLSTRFTWTHRLSYDCIEFLILSCIQTAIINSAPL</sequence>
<evidence type="ECO:0000313" key="2">
    <source>
        <dbReference type="EMBL" id="TFK36597.1"/>
    </source>
</evidence>
<name>A0A5C3LVL4_9AGAR</name>
<accession>A0A5C3LVL4</accession>
<keyword evidence="1" id="KW-0472">Membrane</keyword>
<keyword evidence="1" id="KW-1133">Transmembrane helix</keyword>
<dbReference type="EMBL" id="ML213613">
    <property type="protein sequence ID" value="TFK36597.1"/>
    <property type="molecule type" value="Genomic_DNA"/>
</dbReference>
<dbReference type="Proteomes" id="UP000308652">
    <property type="component" value="Unassembled WGS sequence"/>
</dbReference>
<protein>
    <submittedName>
        <fullName evidence="2">Uncharacterized protein</fullName>
    </submittedName>
</protein>
<keyword evidence="3" id="KW-1185">Reference proteome</keyword>
<gene>
    <name evidence="2" type="ORF">BDQ12DRAFT_245850</name>
</gene>
<dbReference type="AlphaFoldDB" id="A0A5C3LVL4"/>
<organism evidence="2 3">
    <name type="scientific">Crucibulum laeve</name>
    <dbReference type="NCBI Taxonomy" id="68775"/>
    <lineage>
        <taxon>Eukaryota</taxon>
        <taxon>Fungi</taxon>
        <taxon>Dikarya</taxon>
        <taxon>Basidiomycota</taxon>
        <taxon>Agaricomycotina</taxon>
        <taxon>Agaricomycetes</taxon>
        <taxon>Agaricomycetidae</taxon>
        <taxon>Agaricales</taxon>
        <taxon>Agaricineae</taxon>
        <taxon>Nidulariaceae</taxon>
        <taxon>Crucibulum</taxon>
    </lineage>
</organism>